<keyword evidence="2" id="KW-1133">Transmembrane helix</keyword>
<dbReference type="AlphaFoldDB" id="A0A8X7WFY2"/>
<dbReference type="Proteomes" id="UP000886595">
    <property type="component" value="Unassembled WGS sequence"/>
</dbReference>
<keyword evidence="2" id="KW-0472">Membrane</keyword>
<organism evidence="4 5">
    <name type="scientific">Brassica carinata</name>
    <name type="common">Ethiopian mustard</name>
    <name type="synonym">Abyssinian cabbage</name>
    <dbReference type="NCBI Taxonomy" id="52824"/>
    <lineage>
        <taxon>Eukaryota</taxon>
        <taxon>Viridiplantae</taxon>
        <taxon>Streptophyta</taxon>
        <taxon>Embryophyta</taxon>
        <taxon>Tracheophyta</taxon>
        <taxon>Spermatophyta</taxon>
        <taxon>Magnoliopsida</taxon>
        <taxon>eudicotyledons</taxon>
        <taxon>Gunneridae</taxon>
        <taxon>Pentapetalae</taxon>
        <taxon>rosids</taxon>
        <taxon>malvids</taxon>
        <taxon>Brassicales</taxon>
        <taxon>Brassicaceae</taxon>
        <taxon>Brassiceae</taxon>
        <taxon>Brassica</taxon>
    </lineage>
</organism>
<proteinExistence type="predicted"/>
<keyword evidence="5" id="KW-1185">Reference proteome</keyword>
<evidence type="ECO:0000313" key="4">
    <source>
        <dbReference type="EMBL" id="KAG2327643.1"/>
    </source>
</evidence>
<feature type="region of interest" description="Disordered" evidence="1">
    <location>
        <begin position="79"/>
        <end position="99"/>
    </location>
</feature>
<evidence type="ECO:0000313" key="5">
    <source>
        <dbReference type="Proteomes" id="UP000886595"/>
    </source>
</evidence>
<evidence type="ECO:0000256" key="1">
    <source>
        <dbReference type="SAM" id="MobiDB-lite"/>
    </source>
</evidence>
<feature type="transmembrane region" description="Helical" evidence="2">
    <location>
        <begin position="207"/>
        <end position="227"/>
    </location>
</feature>
<gene>
    <name evidence="4" type="ORF">Bca52824_010371</name>
</gene>
<keyword evidence="3" id="KW-0732">Signal</keyword>
<protein>
    <submittedName>
        <fullName evidence="4">Uncharacterized protein</fullName>
    </submittedName>
</protein>
<accession>A0A8X7WFY2</accession>
<name>A0A8X7WFY2_BRACI</name>
<reference evidence="4 5" key="1">
    <citation type="submission" date="2020-02" db="EMBL/GenBank/DDBJ databases">
        <authorList>
            <person name="Ma Q."/>
            <person name="Huang Y."/>
            <person name="Song X."/>
            <person name="Pei D."/>
        </authorList>
    </citation>
    <scope>NUCLEOTIDE SEQUENCE [LARGE SCALE GENOMIC DNA]</scope>
    <source>
        <strain evidence="4">Sxm20200214</strain>
        <tissue evidence="4">Leaf</tissue>
    </source>
</reference>
<feature type="signal peptide" evidence="3">
    <location>
        <begin position="1"/>
        <end position="24"/>
    </location>
</feature>
<feature type="chain" id="PRO_5036477669" evidence="3">
    <location>
        <begin position="25"/>
        <end position="438"/>
    </location>
</feature>
<comment type="caution">
    <text evidence="4">The sequence shown here is derived from an EMBL/GenBank/DDBJ whole genome shotgun (WGS) entry which is preliminary data.</text>
</comment>
<dbReference type="OrthoDB" id="10411019at2759"/>
<keyword evidence="2" id="KW-0812">Transmembrane</keyword>
<evidence type="ECO:0000256" key="2">
    <source>
        <dbReference type="SAM" id="Phobius"/>
    </source>
</evidence>
<dbReference type="EMBL" id="JAAMPC010000002">
    <property type="protein sequence ID" value="KAG2327643.1"/>
    <property type="molecule type" value="Genomic_DNA"/>
</dbReference>
<sequence>MTVVVRVLVEGVLFLLCLSSPMSSRSVTRSPPVRVGGVRREILAYADVLNSAVAGSSLRGKDGGMAKSGHLGYDTEPERAFGESSDVGPAAPRGRGSVISEGNVSSATTGFMAEAIRSSAREARTLGFLKHPPKDVPEGELPWEKRPRRNLFARLFRYDGDVPLVNNERACAEYFYCARSAAVDLPDVDDLIHAQEFNDMARSSAQVLLLTFLVGGFLFVFWFVRLFHRHLFFLYAKEHTIWVVHHYERDLKRARGKLEDMFVEKELRDDKIKNLQQLVKDLTFAVEKAASEAESLRTELSASSIREAILRAQIGDQQSSLGARIDYLERSRDEYAAKEVARAVRAVIEKYRGHFERLKAYLSDKERVRDLVFREYQMTGIVSCLEACIREEILIPREKLDRHEEALKEFTRFLDNTEVAALDDEDLVLSPLSFPSRD</sequence>
<evidence type="ECO:0000256" key="3">
    <source>
        <dbReference type="SAM" id="SignalP"/>
    </source>
</evidence>